<proteinExistence type="predicted"/>
<organism evidence="1 2">
    <name type="scientific">Panagrolaimus sp. PS1159</name>
    <dbReference type="NCBI Taxonomy" id="55785"/>
    <lineage>
        <taxon>Eukaryota</taxon>
        <taxon>Metazoa</taxon>
        <taxon>Ecdysozoa</taxon>
        <taxon>Nematoda</taxon>
        <taxon>Chromadorea</taxon>
        <taxon>Rhabditida</taxon>
        <taxon>Tylenchina</taxon>
        <taxon>Panagrolaimomorpha</taxon>
        <taxon>Panagrolaimoidea</taxon>
        <taxon>Panagrolaimidae</taxon>
        <taxon>Panagrolaimus</taxon>
    </lineage>
</organism>
<evidence type="ECO:0000313" key="2">
    <source>
        <dbReference type="WBParaSite" id="PS1159_v2.g12263.t1"/>
    </source>
</evidence>
<protein>
    <submittedName>
        <fullName evidence="2">Uncharacterized protein</fullName>
    </submittedName>
</protein>
<dbReference type="WBParaSite" id="PS1159_v2.g12263.t1">
    <property type="protein sequence ID" value="PS1159_v2.g12263.t1"/>
    <property type="gene ID" value="PS1159_v2.g12263"/>
</dbReference>
<sequence length="1263" mass="145483">MHNDNICEGRTRNIMDGESNDEASTSKNDIDCNQDPIAAEDLWDIDKELQELERLLPANVKKDSVKSNIPFIAACLHIKDEENELKMLSTKLELNETQKEAIKFLMDLVKDDIYDIDYQIIQPPRNKSKSNYWDSFKQEYRWIGKEQKNLEKWQRKWARKLAKDCQKKATERGKSDELLKEKEETMAKKGAAKVASIMQEFWKNIAKVAHFYELQLMEDVKQKRLESQLMNVIDRSSTLTQLMIPGSKKTNIHKHNDELKGLGDQDDFDTFLASLPAEYLESLTAQHGDYEEEEQVEPERVLSLADVSPKRPSPIKSPNKLATNGFNEAELPLKDTNGFGEKRKKRLSLSPPIAKKSKLDNNDETVEVASNETPDEPTNETIQPQTSATSLHDEEMNDLAKVAESFRPTGSTYDTAKVRTEVPSLIFATLRQYQHIGLDWLASLFDNKLNGILADEMGLGKTVQTISFLAHLAENKKIWGPHLIVVPTSVLLNWEREFKRFCPSLKVLTYFGSTKERQEKRKGWKKPNSFNVCITSYDLYIRDSRMFKWRAWQCLVLDEAHNIKNSKSLRWNKLLSLRTRIRLLLTGTPLQNNLMELWSLLYFLMPSVFSSQDDFRNWFNDPMSAMAEGAAEYNSQIVAKLHTVLRPFILRRLKSEVEKQMPLKLERVIFCPLARIQRNMYNQFIRQKSTIDTLKGGSAVSVMNIVMQLRKCCNHPNLFYPITCTAPTALPKLSLPYPNIINEIEEKDETLILLRLLKSDFVDENDNLLPLIAKMFFQAKEKELFQRSIYPKNGLEKFKLTKIKTIKKYDFDEASKKMQWLWNITESVRDEIYGRHDALEANIYEPVERHFRNIHCKFVQRYSFPSSPVYAFFPKCSLSPSNDPIQEVVCDKILEDEDPLISDIHYAGLIQYPDPKLVELDCGKLRMLAKLLRELKQGGHRCLIFTQMSKMLDILEVFLSHQKYPYFRLDGSTQIQQRQVLMDRFNADPRVFAFILSTRSGGIGMNLTGADTVIFYDSDWNPTMDAQAQDRCHRIGQTRNVIIYRLISSHTIEENILKKATHKRRLGEMALDEGEFNTKFGEKNNVRELFEGEEALKGIIEDCNVSMNVKDMEKVMYNVEDAADVAAAQELRKEIGDDDETEAAAAAPEDFKEAILSQLPPVQKRAFITYLDDQMPEINERLKHFMDKLEEEDTDKESEGSGKELDSDDDDDEVSSASRVSTPKPPPPKKTKMRSSINGSNAAASSRLASTRNRRVRFSGVRE</sequence>
<dbReference type="Proteomes" id="UP000887580">
    <property type="component" value="Unplaced"/>
</dbReference>
<reference evidence="2" key="1">
    <citation type="submission" date="2022-11" db="UniProtKB">
        <authorList>
            <consortium name="WormBaseParasite"/>
        </authorList>
    </citation>
    <scope>IDENTIFICATION</scope>
</reference>
<name>A0AC35EZL0_9BILA</name>
<accession>A0AC35EZL0</accession>
<evidence type="ECO:0000313" key="1">
    <source>
        <dbReference type="Proteomes" id="UP000887580"/>
    </source>
</evidence>